<evidence type="ECO:0000256" key="1">
    <source>
        <dbReference type="SAM" id="MobiDB-lite"/>
    </source>
</evidence>
<feature type="region of interest" description="Disordered" evidence="1">
    <location>
        <begin position="69"/>
        <end position="90"/>
    </location>
</feature>
<dbReference type="STRING" id="109280.ENSHCOP00000018335"/>
<dbReference type="InterPro" id="IPR028145">
    <property type="entry name" value="Synaptonemal_3"/>
</dbReference>
<dbReference type="GO" id="GO:0007130">
    <property type="term" value="P:synaptonemal complex assembly"/>
    <property type="evidence" value="ECO:0007669"/>
    <property type="project" value="InterPro"/>
</dbReference>
<reference evidence="2" key="1">
    <citation type="submission" date="2025-08" db="UniProtKB">
        <authorList>
            <consortium name="Ensembl"/>
        </authorList>
    </citation>
    <scope>IDENTIFICATION</scope>
</reference>
<keyword evidence="3" id="KW-1185">Reference proteome</keyword>
<dbReference type="GO" id="GO:0007131">
    <property type="term" value="P:reciprocal meiotic recombination"/>
    <property type="evidence" value="ECO:0007669"/>
    <property type="project" value="InterPro"/>
</dbReference>
<accession>A0A3Q3DR14</accession>
<dbReference type="Ensembl" id="ENSHCOT00000011535.1">
    <property type="protein sequence ID" value="ENSHCOP00000018335.1"/>
    <property type="gene ID" value="ENSHCOG00000002802.1"/>
</dbReference>
<proteinExistence type="predicted"/>
<protein>
    <recommendedName>
        <fullName evidence="4">Synaptonemal complex central element protein 3</fullName>
    </recommendedName>
</protein>
<dbReference type="PANTHER" id="PTHR36686">
    <property type="entry name" value="SYNAPTONEMAL COMPLEX CENTRAL ELEMENT PROTEIN 3"/>
    <property type="match status" value="1"/>
</dbReference>
<dbReference type="AlphaFoldDB" id="A0A3Q3DR14"/>
<name>A0A3Q3DR14_HIPCM</name>
<reference evidence="2" key="2">
    <citation type="submission" date="2025-09" db="UniProtKB">
        <authorList>
            <consortium name="Ensembl"/>
        </authorList>
    </citation>
    <scope>IDENTIFICATION</scope>
</reference>
<dbReference type="Proteomes" id="UP000264820">
    <property type="component" value="Unplaced"/>
</dbReference>
<sequence length="90" mass="9934">MADRTLPPGDQTGVENSLELDGHLERMIEDMENISVQLTWMAYDMSALRTNPELWDSMLLLEEACQKSSNAVAGGGLQEPAPNDAPRTQM</sequence>
<organism evidence="2 3">
    <name type="scientific">Hippocampus comes</name>
    <name type="common">Tiger tail seahorse</name>
    <dbReference type="NCBI Taxonomy" id="109280"/>
    <lineage>
        <taxon>Eukaryota</taxon>
        <taxon>Metazoa</taxon>
        <taxon>Chordata</taxon>
        <taxon>Craniata</taxon>
        <taxon>Vertebrata</taxon>
        <taxon>Euteleostomi</taxon>
        <taxon>Actinopterygii</taxon>
        <taxon>Neopterygii</taxon>
        <taxon>Teleostei</taxon>
        <taxon>Neoteleostei</taxon>
        <taxon>Acanthomorphata</taxon>
        <taxon>Syngnathiaria</taxon>
        <taxon>Syngnathiformes</taxon>
        <taxon>Syngnathoidei</taxon>
        <taxon>Syngnathidae</taxon>
        <taxon>Hippocampus</taxon>
    </lineage>
</organism>
<dbReference type="PANTHER" id="PTHR36686:SF1">
    <property type="entry name" value="SYNAPTONEMAL COMPLEX CENTRAL ELEMENT PROTEIN 3"/>
    <property type="match status" value="1"/>
</dbReference>
<dbReference type="Pfam" id="PF15191">
    <property type="entry name" value="Synaptonemal_3"/>
    <property type="match status" value="1"/>
</dbReference>
<dbReference type="GeneTree" id="ENSGT00940000176934"/>
<evidence type="ECO:0008006" key="4">
    <source>
        <dbReference type="Google" id="ProtNLM"/>
    </source>
</evidence>
<evidence type="ECO:0000313" key="2">
    <source>
        <dbReference type="Ensembl" id="ENSHCOP00000018335.1"/>
    </source>
</evidence>
<evidence type="ECO:0000313" key="3">
    <source>
        <dbReference type="Proteomes" id="UP000264820"/>
    </source>
</evidence>
<dbReference type="GO" id="GO:0007283">
    <property type="term" value="P:spermatogenesis"/>
    <property type="evidence" value="ECO:0007669"/>
    <property type="project" value="InterPro"/>
</dbReference>